<dbReference type="AlphaFoldDB" id="A0A8S1ILU9"/>
<dbReference type="EMBL" id="CAJHUC010000393">
    <property type="protein sequence ID" value="CAD7695831.1"/>
    <property type="molecule type" value="Genomic_DNA"/>
</dbReference>
<feature type="region of interest" description="Disordered" evidence="1">
    <location>
        <begin position="363"/>
        <end position="421"/>
    </location>
</feature>
<evidence type="ECO:0008006" key="4">
    <source>
        <dbReference type="Google" id="ProtNLM"/>
    </source>
</evidence>
<evidence type="ECO:0000313" key="3">
    <source>
        <dbReference type="Proteomes" id="UP000708148"/>
    </source>
</evidence>
<dbReference type="InterPro" id="IPR018610">
    <property type="entry name" value="UVSSA"/>
</dbReference>
<evidence type="ECO:0000313" key="2">
    <source>
        <dbReference type="EMBL" id="CAD7695831.1"/>
    </source>
</evidence>
<dbReference type="GO" id="GO:0009411">
    <property type="term" value="P:response to UV"/>
    <property type="evidence" value="ECO:0007669"/>
    <property type="project" value="InterPro"/>
</dbReference>
<reference evidence="2" key="1">
    <citation type="submission" date="2020-12" db="EMBL/GenBank/DDBJ databases">
        <authorList>
            <person name="Iha C."/>
        </authorList>
    </citation>
    <scope>NUCLEOTIDE SEQUENCE</scope>
</reference>
<dbReference type="OrthoDB" id="514381at2759"/>
<dbReference type="GO" id="GO:0000993">
    <property type="term" value="F:RNA polymerase II complex binding"/>
    <property type="evidence" value="ECO:0007669"/>
    <property type="project" value="TreeGrafter"/>
</dbReference>
<dbReference type="Gene3D" id="1.25.40.90">
    <property type="match status" value="1"/>
</dbReference>
<evidence type="ECO:0000256" key="1">
    <source>
        <dbReference type="SAM" id="MobiDB-lite"/>
    </source>
</evidence>
<sequence>MEATVRSLVVLATDASQQSPAHGTLSQMKRLVRTCDALLRVAFEALQDRLQAPNSRVRLLAVQICDELFQRSKAFRGMVAPFFQQFLELSTGHVRDNPLPGPTNEADELRTHALAVVEKWNNSFGNSYRQIRLGYCFLKDVVKLQFPSMGEEQTQPEQRMRSAVLRKYEDLLAKHEEVFEECRTSCSQLAECLDLLEEGRAPAAVSNKVQSGSESDGDFAWEDCTDHAEWRSQPEMHPDATRVESSGTEEEQMGLSTYAVDDNPEEVMTSTTPMDYEWDDDDPILEHLRGLYKSATQRLLPTLQGWLSTLVRVDAGEPASSQNLQRQAVLRTAISLRNALTSNITRVSALNIPKDILLSSSKAQQNDLGQDRSASTSNGRSGLLGKRSAHHRQHRYKGGPKHAKSKRRRKPPLDPTLPKEGPYIIKNFVDAEWLDAHLPEGNEKEDHVENLAGSSGSIAATPSCTTAPNCTPGAVKDSQASRSRLSAQLRAKLLDRAPVVDDPNSVWGKESMPRPMLRTGLDIQNHWGPVDDTAMVAPERVQELTRYQASYYKPRMASQGMAASNPVATPNVDECPGSPPAAAVTPATITSHDVQNRTSSSDISKRPAPNGASTSEGLLPLAPTNSSSASRRGRGCQNRRAVRAEERAYTQALLAACAANEFPELAEQEAPVRGSSRRQRKQVTKANKLRSMLLKK</sequence>
<organism evidence="2 3">
    <name type="scientific">Ostreobium quekettii</name>
    <dbReference type="NCBI Taxonomy" id="121088"/>
    <lineage>
        <taxon>Eukaryota</taxon>
        <taxon>Viridiplantae</taxon>
        <taxon>Chlorophyta</taxon>
        <taxon>core chlorophytes</taxon>
        <taxon>Ulvophyceae</taxon>
        <taxon>TCBD clade</taxon>
        <taxon>Bryopsidales</taxon>
        <taxon>Ostreobineae</taxon>
        <taxon>Ostreobiaceae</taxon>
        <taxon>Ostreobium</taxon>
    </lineage>
</organism>
<dbReference type="InterPro" id="IPR049408">
    <property type="entry name" value="UVSSA_N_a-solenoid_rpt"/>
</dbReference>
<dbReference type="PANTHER" id="PTHR28670:SF1">
    <property type="entry name" value="UV-STIMULATED SCAFFOLD PROTEIN A"/>
    <property type="match status" value="1"/>
</dbReference>
<protein>
    <recommendedName>
        <fullName evidence="4">UV-stimulated scaffold protein A</fullName>
    </recommendedName>
</protein>
<dbReference type="GO" id="GO:0005694">
    <property type="term" value="C:chromosome"/>
    <property type="evidence" value="ECO:0007669"/>
    <property type="project" value="TreeGrafter"/>
</dbReference>
<accession>A0A8S1ILU9</accession>
<feature type="region of interest" description="Disordered" evidence="1">
    <location>
        <begin position="666"/>
        <end position="696"/>
    </location>
</feature>
<dbReference type="PANTHER" id="PTHR28670">
    <property type="entry name" value="UV-STIMULATED SCAFFOLD PROTEIN A"/>
    <property type="match status" value="1"/>
</dbReference>
<feature type="compositionally biased region" description="Basic residues" evidence="1">
    <location>
        <begin position="387"/>
        <end position="410"/>
    </location>
</feature>
<dbReference type="Pfam" id="PF20867">
    <property type="entry name" value="UVSSA_N"/>
    <property type="match status" value="1"/>
</dbReference>
<dbReference type="Proteomes" id="UP000708148">
    <property type="component" value="Unassembled WGS sequence"/>
</dbReference>
<name>A0A8S1ILU9_9CHLO</name>
<gene>
    <name evidence="2" type="ORF">OSTQU699_LOCUS1192</name>
</gene>
<feature type="compositionally biased region" description="Polar residues" evidence="1">
    <location>
        <begin position="363"/>
        <end position="380"/>
    </location>
</feature>
<feature type="region of interest" description="Disordered" evidence="1">
    <location>
        <begin position="562"/>
        <end position="638"/>
    </location>
</feature>
<proteinExistence type="predicted"/>
<dbReference type="GO" id="GO:0006283">
    <property type="term" value="P:transcription-coupled nucleotide-excision repair"/>
    <property type="evidence" value="ECO:0007669"/>
    <property type="project" value="TreeGrafter"/>
</dbReference>
<dbReference type="InterPro" id="IPR008942">
    <property type="entry name" value="ENTH_VHS"/>
</dbReference>
<comment type="caution">
    <text evidence="2">The sequence shown here is derived from an EMBL/GenBank/DDBJ whole genome shotgun (WGS) entry which is preliminary data.</text>
</comment>
<feature type="compositionally biased region" description="Polar residues" evidence="1">
    <location>
        <begin position="591"/>
        <end position="602"/>
    </location>
</feature>
<keyword evidence="3" id="KW-1185">Reference proteome</keyword>
<feature type="compositionally biased region" description="Low complexity" evidence="1">
    <location>
        <begin position="580"/>
        <end position="590"/>
    </location>
</feature>